<protein>
    <submittedName>
        <fullName evidence="1">Uncharacterized protein</fullName>
    </submittedName>
</protein>
<accession>A0ACC0VSN7</accession>
<comment type="caution">
    <text evidence="1">The sequence shown here is derived from an EMBL/GenBank/DDBJ whole genome shotgun (WGS) entry which is preliminary data.</text>
</comment>
<keyword evidence="2" id="KW-1185">Reference proteome</keyword>
<name>A0ACC0VSN7_9STRA</name>
<organism evidence="1 2">
    <name type="scientific">Peronosclerospora sorghi</name>
    <dbReference type="NCBI Taxonomy" id="230839"/>
    <lineage>
        <taxon>Eukaryota</taxon>
        <taxon>Sar</taxon>
        <taxon>Stramenopiles</taxon>
        <taxon>Oomycota</taxon>
        <taxon>Peronosporomycetes</taxon>
        <taxon>Peronosporales</taxon>
        <taxon>Peronosporaceae</taxon>
        <taxon>Peronosclerospora</taxon>
    </lineage>
</organism>
<evidence type="ECO:0000313" key="2">
    <source>
        <dbReference type="Proteomes" id="UP001163321"/>
    </source>
</evidence>
<reference evidence="1 2" key="1">
    <citation type="journal article" date="2022" name="bioRxiv">
        <title>The genome of the oomycete Peronosclerospora sorghi, a cosmopolitan pathogen of maize and sorghum, is inflated with dispersed pseudogenes.</title>
        <authorList>
            <person name="Fletcher K."/>
            <person name="Martin F."/>
            <person name="Isakeit T."/>
            <person name="Cavanaugh K."/>
            <person name="Magill C."/>
            <person name="Michelmore R."/>
        </authorList>
    </citation>
    <scope>NUCLEOTIDE SEQUENCE [LARGE SCALE GENOMIC DNA]</scope>
    <source>
        <strain evidence="1">P6</strain>
    </source>
</reference>
<gene>
    <name evidence="1" type="ORF">PsorP6_002889</name>
</gene>
<dbReference type="Proteomes" id="UP001163321">
    <property type="component" value="Chromosome 8"/>
</dbReference>
<proteinExistence type="predicted"/>
<dbReference type="EMBL" id="CM047587">
    <property type="protein sequence ID" value="KAI9908776.1"/>
    <property type="molecule type" value="Genomic_DNA"/>
</dbReference>
<evidence type="ECO:0000313" key="1">
    <source>
        <dbReference type="EMBL" id="KAI9908776.1"/>
    </source>
</evidence>
<sequence>METPSVRILVLGDSGVGKTTLLRSICRAESLVSTKSEKPSALWTTGCDVHVLFKSLEFAGQREVFVEFLDVGGHRQYERSRHAFYYDVHGVILVHDLSNSKSREHLRNWSKELSTIQKIKGCVVPSMGNERGASSLTDLPKLVVGTKKDVSKSSSQKRTRPVEWSEFRTLPCIVASAEPFSMEPRGVFDTFLHQALTFATRGSDGTSYKSYNKSRGLRASFRSVDADDTRVGHGAGYNSYTTALPPLSTGSGSARSRWS</sequence>